<proteinExistence type="predicted"/>
<dbReference type="GeneID" id="92516437"/>
<dbReference type="OrthoDB" id="267792at2759"/>
<dbReference type="EMBL" id="JAFEUZ010000020">
    <property type="protein sequence ID" value="KAG5480076.1"/>
    <property type="molecule type" value="Genomic_DNA"/>
</dbReference>
<evidence type="ECO:0000313" key="3">
    <source>
        <dbReference type="Proteomes" id="UP000673552"/>
    </source>
</evidence>
<dbReference type="AlphaFoldDB" id="A0A836GRN5"/>
<comment type="caution">
    <text evidence="2">The sequence shown here is derived from an EMBL/GenBank/DDBJ whole genome shotgun (WGS) entry which is preliminary data.</text>
</comment>
<reference evidence="3" key="2">
    <citation type="journal article" date="2021" name="Sci. Data">
        <title>Chromosome-scale genome sequencing, assembly and annotation of six genomes from subfamily Leishmaniinae.</title>
        <authorList>
            <person name="Almutairi H."/>
            <person name="Urbaniak M.D."/>
            <person name="Bates M.D."/>
            <person name="Jariyapan N."/>
            <person name="Kwakye-Nuako G."/>
            <person name="Thomaz Soccol V."/>
            <person name="Al-Salem W.S."/>
            <person name="Dillon R.J."/>
            <person name="Bates P.A."/>
            <person name="Gatherer D."/>
        </authorList>
    </citation>
    <scope>NUCLEOTIDE SEQUENCE [LARGE SCALE GENOMIC DNA]</scope>
</reference>
<name>A0A836GRN5_9TRYP</name>
<feature type="compositionally biased region" description="Low complexity" evidence="1">
    <location>
        <begin position="278"/>
        <end position="291"/>
    </location>
</feature>
<feature type="region of interest" description="Disordered" evidence="1">
    <location>
        <begin position="154"/>
        <end position="187"/>
    </location>
</feature>
<organism evidence="2 3">
    <name type="scientific">Leishmania martiniquensis</name>
    <dbReference type="NCBI Taxonomy" id="1580590"/>
    <lineage>
        <taxon>Eukaryota</taxon>
        <taxon>Discoba</taxon>
        <taxon>Euglenozoa</taxon>
        <taxon>Kinetoplastea</taxon>
        <taxon>Metakinetoplastina</taxon>
        <taxon>Trypanosomatida</taxon>
        <taxon>Trypanosomatidae</taxon>
        <taxon>Leishmaniinae</taxon>
        <taxon>Leishmania</taxon>
    </lineage>
</organism>
<reference evidence="3" key="1">
    <citation type="journal article" date="2021" name="Microbiol. Resour. Announc.">
        <title>LGAAP: Leishmaniinae Genome Assembly and Annotation Pipeline.</title>
        <authorList>
            <person name="Almutairi H."/>
            <person name="Urbaniak M.D."/>
            <person name="Bates M.D."/>
            <person name="Jariyapan N."/>
            <person name="Kwakye-Nuako G."/>
            <person name="Thomaz-Soccol V."/>
            <person name="Al-Salem W.S."/>
            <person name="Dillon R.J."/>
            <person name="Bates P.A."/>
            <person name="Gatherer D."/>
        </authorList>
    </citation>
    <scope>NUCLEOTIDE SEQUENCE [LARGE SCALE GENOMIC DNA]</scope>
</reference>
<evidence type="ECO:0000313" key="2">
    <source>
        <dbReference type="EMBL" id="KAG5480076.1"/>
    </source>
</evidence>
<sequence length="291" mass="30862">MSAWSSRNLAAMLKEQKASPATAVAPGDTAKNGDAPKRPVVSIEPKKPEIPAPVAAAPVVTSSAPAPESVPAAAPAAGPEAYTSIGPVSMPQALAKLVMPSEFRFTGAVEVPKPVSTPQPVAASQPAEAVPAAVSAPKPVPIAPPIPVAAALAPSVTSSSDLQHPSMQEDQQRHHRWNSPQPPYHSPVSYQLPHYDGARPYGGELGSVPRFYSAERQYNAQPYHPTYQTPYHRSGYGSGAAQYGGYGDTYQSYYPGQGAPYMGGRLQPRPPYYPPRDTPQQQQQQPAAQYH</sequence>
<feature type="region of interest" description="Disordered" evidence="1">
    <location>
        <begin position="254"/>
        <end position="291"/>
    </location>
</feature>
<feature type="compositionally biased region" description="Polar residues" evidence="1">
    <location>
        <begin position="157"/>
        <end position="169"/>
    </location>
</feature>
<gene>
    <name evidence="2" type="ORF">LSCM1_06501</name>
</gene>
<dbReference type="RefSeq" id="XP_067179239.1">
    <property type="nucleotide sequence ID" value="XM_067323925.1"/>
</dbReference>
<dbReference type="Proteomes" id="UP000673552">
    <property type="component" value="Unassembled WGS sequence"/>
</dbReference>
<feature type="region of interest" description="Disordered" evidence="1">
    <location>
        <begin position="1"/>
        <end position="54"/>
    </location>
</feature>
<evidence type="ECO:0000256" key="1">
    <source>
        <dbReference type="SAM" id="MobiDB-lite"/>
    </source>
</evidence>
<dbReference type="KEGG" id="lmat:92516437"/>
<accession>A0A836GRN5</accession>
<protein>
    <submittedName>
        <fullName evidence="2">Uncharacterized protein</fullName>
    </submittedName>
</protein>
<keyword evidence="3" id="KW-1185">Reference proteome</keyword>
<feature type="compositionally biased region" description="Pro residues" evidence="1">
    <location>
        <begin position="268"/>
        <end position="277"/>
    </location>
</feature>